<dbReference type="InterPro" id="IPR013176">
    <property type="entry name" value="Ccz1"/>
</dbReference>
<dbReference type="PANTHER" id="PTHR13056:SF0">
    <property type="entry name" value="VACUOLAR FUSION PROTEIN CCZ1 HOMOLOG-RELATED"/>
    <property type="match status" value="1"/>
</dbReference>
<sequence length="124" mass="13730">MSATAKVSRAAFFIFNPSLVPETPKPSEEELQDAKIIYYSPSCAPIEEKRSQVGMIEGLISFTSMFSGEGGPLRHIRTKQLAFSVMEVEPQIWMVLVMRHAMAADGQSDEESMSSVVNFQQAVL</sequence>
<dbReference type="PANTHER" id="PTHR13056">
    <property type="entry name" value="VACUOLAR FUSION PROTEIN CCZ1 HOMOLOG-RELATED"/>
    <property type="match status" value="1"/>
</dbReference>
<proteinExistence type="inferred from homology"/>
<reference evidence="3" key="1">
    <citation type="submission" date="2022-10" db="EMBL/GenBank/DDBJ databases">
        <authorList>
            <person name="Chen Y."/>
            <person name="Dougan E. K."/>
            <person name="Chan C."/>
            <person name="Rhodes N."/>
            <person name="Thang M."/>
        </authorList>
    </citation>
    <scope>NUCLEOTIDE SEQUENCE</scope>
</reference>
<gene>
    <name evidence="3" type="ORF">C1SCF055_LOCUS36915</name>
</gene>
<dbReference type="GO" id="GO:0016192">
    <property type="term" value="P:vesicle-mediated transport"/>
    <property type="evidence" value="ECO:0007669"/>
    <property type="project" value="InterPro"/>
</dbReference>
<protein>
    <recommendedName>
        <fullName evidence="2">CCZ1/INTU/HSP4 first Longin domain-containing protein</fullName>
    </recommendedName>
</protein>
<keyword evidence="5" id="KW-1185">Reference proteome</keyword>
<evidence type="ECO:0000313" key="3">
    <source>
        <dbReference type="EMBL" id="CAI4011786.1"/>
    </source>
</evidence>
<dbReference type="EMBL" id="CAMXCT010005224">
    <property type="protein sequence ID" value="CAI4011786.1"/>
    <property type="molecule type" value="Genomic_DNA"/>
</dbReference>
<dbReference type="InterPro" id="IPR043987">
    <property type="entry name" value="CCZ1/INTU/HSP4_longin_1"/>
</dbReference>
<dbReference type="GO" id="GO:0035658">
    <property type="term" value="C:Mon1-Ccz1 complex"/>
    <property type="evidence" value="ECO:0007669"/>
    <property type="project" value="InterPro"/>
</dbReference>
<accession>A0A9P1GF94</accession>
<evidence type="ECO:0000256" key="1">
    <source>
        <dbReference type="ARBA" id="ARBA00005352"/>
    </source>
</evidence>
<name>A0A9P1GF94_9DINO</name>
<dbReference type="Proteomes" id="UP001152797">
    <property type="component" value="Unassembled WGS sequence"/>
</dbReference>
<organism evidence="3">
    <name type="scientific">Cladocopium goreaui</name>
    <dbReference type="NCBI Taxonomy" id="2562237"/>
    <lineage>
        <taxon>Eukaryota</taxon>
        <taxon>Sar</taxon>
        <taxon>Alveolata</taxon>
        <taxon>Dinophyceae</taxon>
        <taxon>Suessiales</taxon>
        <taxon>Symbiodiniaceae</taxon>
        <taxon>Cladocopium</taxon>
    </lineage>
</organism>
<evidence type="ECO:0000313" key="5">
    <source>
        <dbReference type="Proteomes" id="UP001152797"/>
    </source>
</evidence>
<dbReference type="OrthoDB" id="298958at2759"/>
<dbReference type="AlphaFoldDB" id="A0A9P1GF94"/>
<dbReference type="EMBL" id="CAMXCT020005224">
    <property type="protein sequence ID" value="CAL1165161.1"/>
    <property type="molecule type" value="Genomic_DNA"/>
</dbReference>
<comment type="caution">
    <text evidence="3">The sequence shown here is derived from an EMBL/GenBank/DDBJ whole genome shotgun (WGS) entry which is preliminary data.</text>
</comment>
<dbReference type="Pfam" id="PF19031">
    <property type="entry name" value="Intu_longin_1"/>
    <property type="match status" value="1"/>
</dbReference>
<evidence type="ECO:0000313" key="4">
    <source>
        <dbReference type="EMBL" id="CAL4799098.1"/>
    </source>
</evidence>
<comment type="similarity">
    <text evidence="1">Belongs to the CCZ1 family.</text>
</comment>
<dbReference type="EMBL" id="CAMXCT030005224">
    <property type="protein sequence ID" value="CAL4799098.1"/>
    <property type="molecule type" value="Genomic_DNA"/>
</dbReference>
<reference evidence="4 5" key="2">
    <citation type="submission" date="2024-05" db="EMBL/GenBank/DDBJ databases">
        <authorList>
            <person name="Chen Y."/>
            <person name="Shah S."/>
            <person name="Dougan E. K."/>
            <person name="Thang M."/>
            <person name="Chan C."/>
        </authorList>
    </citation>
    <scope>NUCLEOTIDE SEQUENCE [LARGE SCALE GENOMIC DNA]</scope>
</reference>
<evidence type="ECO:0000259" key="2">
    <source>
        <dbReference type="Pfam" id="PF19031"/>
    </source>
</evidence>
<feature type="domain" description="CCZ1/INTU/HSP4 first Longin" evidence="2">
    <location>
        <begin position="12"/>
        <end position="103"/>
    </location>
</feature>